<evidence type="ECO:0000313" key="4">
    <source>
        <dbReference type="Proteomes" id="UP000270261"/>
    </source>
</evidence>
<evidence type="ECO:0000313" key="3">
    <source>
        <dbReference type="EMBL" id="RRN43640.1"/>
    </source>
</evidence>
<gene>
    <name evidence="3" type="ORF">EHV23_09410</name>
</gene>
<proteinExistence type="predicted"/>
<feature type="chain" id="PRO_5018655779" description="PepSY domain-containing protein" evidence="1">
    <location>
        <begin position="24"/>
        <end position="176"/>
    </location>
</feature>
<reference evidence="3 4" key="1">
    <citation type="submission" date="2018-11" db="EMBL/GenBank/DDBJ databases">
        <title>Genome sequencing of Lautropia sp. KCOM 2505 (= ChDC F240).</title>
        <authorList>
            <person name="Kook J.-K."/>
            <person name="Park S.-N."/>
            <person name="Lim Y.K."/>
        </authorList>
    </citation>
    <scope>NUCLEOTIDE SEQUENCE [LARGE SCALE GENOMIC DNA]</scope>
    <source>
        <strain evidence="3 4">KCOM 2505</strain>
    </source>
</reference>
<dbReference type="Proteomes" id="UP000270261">
    <property type="component" value="Unassembled WGS sequence"/>
</dbReference>
<keyword evidence="4" id="KW-1185">Reference proteome</keyword>
<keyword evidence="1" id="KW-0732">Signal</keyword>
<comment type="caution">
    <text evidence="3">The sequence shown here is derived from an EMBL/GenBank/DDBJ whole genome shotgun (WGS) entry which is preliminary data.</text>
</comment>
<dbReference type="InterPro" id="IPR025711">
    <property type="entry name" value="PepSY"/>
</dbReference>
<feature type="domain" description="PepSY" evidence="2">
    <location>
        <begin position="36"/>
        <end position="96"/>
    </location>
</feature>
<dbReference type="EMBL" id="RRUE01000002">
    <property type="protein sequence ID" value="RRN43640.1"/>
    <property type="molecule type" value="Genomic_DNA"/>
</dbReference>
<dbReference type="OrthoDB" id="7991900at2"/>
<evidence type="ECO:0000259" key="2">
    <source>
        <dbReference type="Pfam" id="PF03413"/>
    </source>
</evidence>
<evidence type="ECO:0000256" key="1">
    <source>
        <dbReference type="SAM" id="SignalP"/>
    </source>
</evidence>
<dbReference type="RefSeq" id="WP_125095845.1">
    <property type="nucleotide sequence ID" value="NZ_RRUE01000002.1"/>
</dbReference>
<dbReference type="AlphaFoldDB" id="A0A3R8MVY4"/>
<dbReference type="Pfam" id="PF03413">
    <property type="entry name" value="PepSY"/>
    <property type="match status" value="2"/>
</dbReference>
<feature type="domain" description="PepSY" evidence="2">
    <location>
        <begin position="111"/>
        <end position="169"/>
    </location>
</feature>
<sequence>MNRNALHALVAAALLAGAGTSLAADIRDIAASKHVKVSIEQAIDTALKVHPGSIALDADLDGHKDDTMDYDVRVVTTSNHVFKVRIDPITGEVIRDKAQGPRITSAPSLQISLKQAIITAQQQHPGSKALNADFDGARGTPRYVIETLLPTGELRELTIDAQSGQVMEDHPDRADY</sequence>
<organism evidence="3 4">
    <name type="scientific">Lautropia dentalis</name>
    <dbReference type="NCBI Taxonomy" id="2490857"/>
    <lineage>
        <taxon>Bacteria</taxon>
        <taxon>Pseudomonadati</taxon>
        <taxon>Pseudomonadota</taxon>
        <taxon>Betaproteobacteria</taxon>
        <taxon>Burkholderiales</taxon>
        <taxon>Burkholderiaceae</taxon>
        <taxon>Lautropia</taxon>
    </lineage>
</organism>
<dbReference type="Gene3D" id="3.10.450.40">
    <property type="match status" value="2"/>
</dbReference>
<feature type="signal peptide" evidence="1">
    <location>
        <begin position="1"/>
        <end position="23"/>
    </location>
</feature>
<name>A0A3R8MVY4_9BURK</name>
<accession>A0A3R8MVY4</accession>
<protein>
    <recommendedName>
        <fullName evidence="2">PepSY domain-containing protein</fullName>
    </recommendedName>
</protein>